<feature type="signal peptide" evidence="2">
    <location>
        <begin position="1"/>
        <end position="30"/>
    </location>
</feature>
<evidence type="ECO:0000313" key="4">
    <source>
        <dbReference type="Proteomes" id="UP000730482"/>
    </source>
</evidence>
<dbReference type="EMBL" id="JAAFYZ010000298">
    <property type="protein sequence ID" value="MBS2553916.1"/>
    <property type="molecule type" value="Genomic_DNA"/>
</dbReference>
<feature type="region of interest" description="Disordered" evidence="1">
    <location>
        <begin position="28"/>
        <end position="80"/>
    </location>
</feature>
<protein>
    <submittedName>
        <fullName evidence="3">Glycosyl hydrolase</fullName>
    </submittedName>
</protein>
<feature type="compositionally biased region" description="Low complexity" evidence="1">
    <location>
        <begin position="43"/>
        <end position="58"/>
    </location>
</feature>
<sequence length="883" mass="91800">MRTATRSRLLPIGAACAALAMALTGPQASATNTGTAQPHNRPHATSTAPAAGATTGHSGNFAVSGPPGNPDGGVDDPSAADNEYFAARSAPGVVQPGAYGAAWQQMQSMPHYGPDWKPVTTTPYNSDDPRYRDYDSNSSGGAGDVTGRITGMAADNAGHVYAGGANGGVWRSSTGGGQWTPISQSLPSASTGDLELDAAGRLWYATGEANTASDTFTGSGVYVLSHPQNGQFSPRDRVGGSELESTSIRKIRFIGDRVYAATTRGLWSHSLNNLSSPWKLEFAPNPSYLPNGSQATDPAAPYKNIVNDITADPKDPTKLIAAIGWRSGDTYNGFYTEQNGAWTRITSSLGDLPTAAANVGAVTFAGSADGSKFYAVDQDPTKITSAQSTLGGVYESDGTPFGPWHLVADSPKLEASGSAETGATYNPGVQAWYNQFLQVDPTDPNHVYMGLEEVYESHDAGATWNTVGPYWNFTFPCWSIDPTEQTGTCSPTTHSDQHAVAIGSVGGKSFVVVGNDGGVYKRPLAGVLDSGGHAADWQSLNDGTIDTLQYYSVGVGADPSGHGVAVSGGMQDNGQSILRNGDKVMGSNFGGDGGDTLVDPKNGCNVAEEYTNLSIWVTNDCGQNVSTDPSTETEYNVPPTDGVNGTARFTAPFAADAKNPDTWVTGGQHVAVQTKGFAIRGTSDWTNVYDLGAGNLASAVADSGGKIYAAWCGGGCNSVGFTRGIAVGNADGTGWHQLNLPTDGTSLPNRYLSSIAVDPNDADHVYVAVNGFSRMWTEGPGAGVGHLYESHDGGVTWKDISANLPDVPADSIVLLPHGGIALATDLGVFYEAPHSSCWSILGNGLPTNATLQLSPGPDGNLYAGTHGRGIWKVRMPSGDQNQQ</sequence>
<dbReference type="GO" id="GO:0016787">
    <property type="term" value="F:hydrolase activity"/>
    <property type="evidence" value="ECO:0007669"/>
    <property type="project" value="UniProtKB-KW"/>
</dbReference>
<dbReference type="InterPro" id="IPR015943">
    <property type="entry name" value="WD40/YVTN_repeat-like_dom_sf"/>
</dbReference>
<feature type="compositionally biased region" description="Polar residues" evidence="1">
    <location>
        <begin position="28"/>
        <end position="38"/>
    </location>
</feature>
<dbReference type="Proteomes" id="UP000730482">
    <property type="component" value="Unassembled WGS sequence"/>
</dbReference>
<dbReference type="RefSeq" id="WP_212020935.1">
    <property type="nucleotide sequence ID" value="NZ_JAAFYZ010000298.1"/>
</dbReference>
<reference evidence="3 4" key="1">
    <citation type="submission" date="2020-02" db="EMBL/GenBank/DDBJ databases">
        <title>Acidophilic actinobacteria isolated from forest soil.</title>
        <authorList>
            <person name="Golinska P."/>
        </authorList>
    </citation>
    <scope>NUCLEOTIDE SEQUENCE [LARGE SCALE GENOMIC DNA]</scope>
    <source>
        <strain evidence="3 4">NL8</strain>
    </source>
</reference>
<evidence type="ECO:0000313" key="3">
    <source>
        <dbReference type="EMBL" id="MBS2553916.1"/>
    </source>
</evidence>
<gene>
    <name evidence="3" type="ORF">KGQ19_44395</name>
</gene>
<comment type="caution">
    <text evidence="3">The sequence shown here is derived from an EMBL/GenBank/DDBJ whole genome shotgun (WGS) entry which is preliminary data.</text>
</comment>
<organism evidence="3 4">
    <name type="scientific">Catenulispora pinistramenti</name>
    <dbReference type="NCBI Taxonomy" id="2705254"/>
    <lineage>
        <taxon>Bacteria</taxon>
        <taxon>Bacillati</taxon>
        <taxon>Actinomycetota</taxon>
        <taxon>Actinomycetes</taxon>
        <taxon>Catenulisporales</taxon>
        <taxon>Catenulisporaceae</taxon>
        <taxon>Catenulispora</taxon>
    </lineage>
</organism>
<keyword evidence="3" id="KW-0378">Hydrolase</keyword>
<dbReference type="SUPFAM" id="SSF50939">
    <property type="entry name" value="Sialidases"/>
    <property type="match status" value="1"/>
</dbReference>
<keyword evidence="2" id="KW-0732">Signal</keyword>
<dbReference type="Gene3D" id="2.130.10.10">
    <property type="entry name" value="YVTN repeat-like/Quinoprotein amine dehydrogenase"/>
    <property type="match status" value="3"/>
</dbReference>
<accession>A0ABS5L6E2</accession>
<dbReference type="SUPFAM" id="SSF110296">
    <property type="entry name" value="Oligoxyloglucan reducing end-specific cellobiohydrolase"/>
    <property type="match status" value="1"/>
</dbReference>
<evidence type="ECO:0000256" key="2">
    <source>
        <dbReference type="SAM" id="SignalP"/>
    </source>
</evidence>
<proteinExistence type="predicted"/>
<evidence type="ECO:0000256" key="1">
    <source>
        <dbReference type="SAM" id="MobiDB-lite"/>
    </source>
</evidence>
<name>A0ABS5L6E2_9ACTN</name>
<dbReference type="InterPro" id="IPR036278">
    <property type="entry name" value="Sialidase_sf"/>
</dbReference>
<feature type="chain" id="PRO_5046194149" evidence="2">
    <location>
        <begin position="31"/>
        <end position="883"/>
    </location>
</feature>
<keyword evidence="4" id="KW-1185">Reference proteome</keyword>